<feature type="compositionally biased region" description="Polar residues" evidence="2">
    <location>
        <begin position="1"/>
        <end position="19"/>
    </location>
</feature>
<dbReference type="Proteomes" id="UP001163105">
    <property type="component" value="Unassembled WGS sequence"/>
</dbReference>
<dbReference type="InterPro" id="IPR012338">
    <property type="entry name" value="Beta-lactam/transpept-like"/>
</dbReference>
<dbReference type="PANTHER" id="PTHR46825:SF9">
    <property type="entry name" value="BETA-LACTAMASE-RELATED DOMAIN-CONTAINING PROTEIN"/>
    <property type="match status" value="1"/>
</dbReference>
<evidence type="ECO:0000259" key="3">
    <source>
        <dbReference type="Pfam" id="PF00144"/>
    </source>
</evidence>
<reference evidence="4" key="1">
    <citation type="submission" date="2023-01" db="EMBL/GenBank/DDBJ databases">
        <title>The growth and conidiation of Purpureocillium lavendulum are regulated by nitrogen source and histone H3K14 acetylation.</title>
        <authorList>
            <person name="Tang P."/>
            <person name="Han J."/>
            <person name="Zhang C."/>
            <person name="Tang P."/>
            <person name="Qi F."/>
            <person name="Zhang K."/>
            <person name="Liang L."/>
        </authorList>
    </citation>
    <scope>NUCLEOTIDE SEQUENCE</scope>
    <source>
        <strain evidence="4">YMF1.00683</strain>
    </source>
</reference>
<evidence type="ECO:0000313" key="4">
    <source>
        <dbReference type="EMBL" id="KAJ6440119.1"/>
    </source>
</evidence>
<accession>A0AB34FMZ6</accession>
<dbReference type="EMBL" id="JAQHRD010000006">
    <property type="protein sequence ID" value="KAJ6440119.1"/>
    <property type="molecule type" value="Genomic_DNA"/>
</dbReference>
<name>A0AB34FMZ6_9HYPO</name>
<comment type="similarity">
    <text evidence="1">Belongs to the peptidase S12 family.</text>
</comment>
<dbReference type="InterPro" id="IPR001466">
    <property type="entry name" value="Beta-lactam-related"/>
</dbReference>
<sequence length="530" mass="58063">MGNDNSMSPSKAETGDQPSPNGPLTEDFKGHVHTTLEKWKVPGMSLAVVDGDHTYAAGYGYSSLPDTRASADTLWLGGSTAKAHVGAALAMLIDGKEHAALSAGWATAVSSIIPEDFVLQDEWATAHITLDDIICHRAGQPRHDKASARVANGEKMQPRDITRNLRNLPMSLEPRVSFSYCNTMYVALGHALETVAGKTLDDLCREKIWAPLGMSSTYFKPDVAEKSTRDFATGYYWDKSSGKYCEVPRMDVAELGAAGAIVSTASDYAKWIKCLLEETEPLSSAVHKDIRAPRMIGTTAPMAGMDVSLYALGWVRTIYKGQIVYTHAGGLDSVGAQVFWLPGVRFGAVAFANTAMTSNAACEEVIFRLIDQRLGIPDSERFDFGKKWEFMIEHMSGEVKDAHHKLFPNLPNPPQPSAFTLGDLTGTYSDTGYGAFSLREEAHPDQPGQRILVADRDDMTWCYQLRFHHASGNDWVVYVKSLRNPTFMNEFHPGRFLVGVGGEVSGIEIEWMNRLGGAPDGTTTFHKVKT</sequence>
<evidence type="ECO:0000313" key="5">
    <source>
        <dbReference type="Proteomes" id="UP001163105"/>
    </source>
</evidence>
<dbReference type="Pfam" id="PF00144">
    <property type="entry name" value="Beta-lactamase"/>
    <property type="match status" value="1"/>
</dbReference>
<comment type="caution">
    <text evidence="4">The sequence shown here is derived from an EMBL/GenBank/DDBJ whole genome shotgun (WGS) entry which is preliminary data.</text>
</comment>
<dbReference type="AlphaFoldDB" id="A0AB34FMZ6"/>
<keyword evidence="5" id="KW-1185">Reference proteome</keyword>
<proteinExistence type="inferred from homology"/>
<evidence type="ECO:0000256" key="1">
    <source>
        <dbReference type="ARBA" id="ARBA00038215"/>
    </source>
</evidence>
<dbReference type="PANTHER" id="PTHR46825">
    <property type="entry name" value="D-ALANYL-D-ALANINE-CARBOXYPEPTIDASE/ENDOPEPTIDASE AMPH"/>
    <property type="match status" value="1"/>
</dbReference>
<feature type="region of interest" description="Disordered" evidence="2">
    <location>
        <begin position="1"/>
        <end position="28"/>
    </location>
</feature>
<organism evidence="4 5">
    <name type="scientific">Purpureocillium lavendulum</name>
    <dbReference type="NCBI Taxonomy" id="1247861"/>
    <lineage>
        <taxon>Eukaryota</taxon>
        <taxon>Fungi</taxon>
        <taxon>Dikarya</taxon>
        <taxon>Ascomycota</taxon>
        <taxon>Pezizomycotina</taxon>
        <taxon>Sordariomycetes</taxon>
        <taxon>Hypocreomycetidae</taxon>
        <taxon>Hypocreales</taxon>
        <taxon>Ophiocordycipitaceae</taxon>
        <taxon>Purpureocillium</taxon>
    </lineage>
</organism>
<gene>
    <name evidence="4" type="ORF">O9K51_08010</name>
</gene>
<protein>
    <submittedName>
        <fullName evidence="4">Penicillin-binding protein</fullName>
    </submittedName>
</protein>
<dbReference type="InterPro" id="IPR050491">
    <property type="entry name" value="AmpC-like"/>
</dbReference>
<dbReference type="SUPFAM" id="SSF56601">
    <property type="entry name" value="beta-lactamase/transpeptidase-like"/>
    <property type="match status" value="1"/>
</dbReference>
<dbReference type="Gene3D" id="3.40.710.10">
    <property type="entry name" value="DD-peptidase/beta-lactamase superfamily"/>
    <property type="match status" value="1"/>
</dbReference>
<evidence type="ECO:0000256" key="2">
    <source>
        <dbReference type="SAM" id="MobiDB-lite"/>
    </source>
</evidence>
<feature type="domain" description="Beta-lactamase-related" evidence="3">
    <location>
        <begin position="37"/>
        <end position="356"/>
    </location>
</feature>